<dbReference type="GO" id="GO:0005634">
    <property type="term" value="C:nucleus"/>
    <property type="evidence" value="ECO:0007669"/>
    <property type="project" value="UniProtKB-SubCell"/>
</dbReference>
<keyword evidence="4" id="KW-0226">DNA condensation</keyword>
<evidence type="ECO:0000313" key="10">
    <source>
        <dbReference type="Proteomes" id="UP000077755"/>
    </source>
</evidence>
<proteinExistence type="predicted"/>
<dbReference type="GO" id="GO:0000796">
    <property type="term" value="C:condensin complex"/>
    <property type="evidence" value="ECO:0007669"/>
    <property type="project" value="TreeGrafter"/>
</dbReference>
<reference evidence="9" key="1">
    <citation type="journal article" date="2016" name="Nat. Genet.">
        <title>A high-quality carrot genome assembly provides new insights into carotenoid accumulation and asterid genome evolution.</title>
        <authorList>
            <person name="Iorizzo M."/>
            <person name="Ellison S."/>
            <person name="Senalik D."/>
            <person name="Zeng P."/>
            <person name="Satapoomin P."/>
            <person name="Huang J."/>
            <person name="Bowman M."/>
            <person name="Iovene M."/>
            <person name="Sanseverino W."/>
            <person name="Cavagnaro P."/>
            <person name="Yildiz M."/>
            <person name="Macko-Podgorni A."/>
            <person name="Moranska E."/>
            <person name="Grzebelus E."/>
            <person name="Grzebelus D."/>
            <person name="Ashrafi H."/>
            <person name="Zheng Z."/>
            <person name="Cheng S."/>
            <person name="Spooner D."/>
            <person name="Van Deynze A."/>
            <person name="Simon P."/>
        </authorList>
    </citation>
    <scope>NUCLEOTIDE SEQUENCE</scope>
    <source>
        <tissue evidence="9">Leaf</tissue>
    </source>
</reference>
<dbReference type="Proteomes" id="UP000077755">
    <property type="component" value="Chromosome 1"/>
</dbReference>
<sequence>MEDTVSQIVSDLETHLLNSPDSSTPISESTLLELQTLLDYTLRSKDPVDIEQFFDELSEKKVALSCLMDPIVAAMESGPTHLAILAAKVYLSLLLSPNAPVLTLFTPLGFYAVMRSIRKFFRSSGPSTGKSSGQDPGQSSGRGLTRNKRGTRGGGRGKGSKLRVEILEEEEGGGDGAEGSEGRKLDVRMLFCVLDRLEMVLGLIHLDRFPECLKALVQTVAEVPVMGLENYGNSSSYDRLCGLCTHILCELLKADHGDQKNSATEVLKALVPAVLLLKSQVHGFGMHFVIDKMMGMAKDSDEIKKAVVYFPRYLVYQAPEKSEPRAAAVDSIVQIVGAMEYIDQVEFADHVIKMADGKHHLRLLAVDLISVMMTLLRDPFGIDAENMVENSWGMRCLEVLIRRCMDTTVGIRARALTNLARLVELFSKNESSRAILKKILAFDNKEHFRQVGPVNELLKQRCSDQKAAVRKAALLLTSKLTGLVDGAFDGGVLKTMGRACSDPLVSIRKAAMSALSEVFRTLWEDNVTKEWLQSIPCLISDNESSIQEECENLFLELVLDRVSRAGATSSPRRCNFYDSDGRNKIIEREEELFPEGVLCLLREIYNGEVTPWVKKLCENLGKKKRLKPKVAIALQNIINTSESLWLSRSMPIEKWTAPAGTWFLLSEVSAFLSKSVDWAFLHHHWKLLDRHEEGGQFKCSLEQEELDGTFGLESNTVAWAGDRVFLLKTISNVSVELPPENASELALNLLKRVREFNMHLTEVNAHLHALRNLCKQKAGSPEEADSLVRKWVVELLSNASEILETYMSNDLAANNDTTLLTPPTQSSESRRAGTTLSKLSSQAISAVYTIGSIVVIFPSVELKTVIPALHKIITSRRSGPRLSGSTKDPAPRLYFQAWLAMGKICLADEKLAKRYIPLFVEELEKSDSAAIRNCIVAVLTDFCVRYTALVDSYISNITKCLRDPCEVVRRQTFILLTRLLQRDYVKCRGVIFLRFLLTLVDESEKIRQRADFLFGNILKAKTPLLPYNSFVEAIYVLNDCNVHSGHSISQRDPSRLNSISGDDEKSRSQRMHIYTSLLKQMAPEHLLATFAKVCAEILAAASDGTLKVENAAELSVLQDAFTILSCKEIKLPSNRGTSSDSAEVDEDGGDSGGATASAGKGKLVTQAVKKNLIQNCIPIFVELKRILQRKNSPLIGPLMECLRTLLKDYKSEIDDLFVSDQQLQREVMYDMQKYEAGRAKSNATADVATMQKSEAFRSPGDPKTVNGSAIRKKLNETQATITKAASEVGHAVAEVTSRSVLKEVSKASLTPPIGSLSAPKVKASVKKSAIIASVRKKHTFDSDEDIEDI</sequence>
<keyword evidence="2" id="KW-0132">Cell division</keyword>
<feature type="domain" description="Condensin complex subunit 1 C-terminal" evidence="8">
    <location>
        <begin position="931"/>
        <end position="1103"/>
    </location>
</feature>
<dbReference type="GO" id="GO:0051301">
    <property type="term" value="P:cell division"/>
    <property type="evidence" value="ECO:0007669"/>
    <property type="project" value="UniProtKB-KW"/>
</dbReference>
<comment type="subcellular location">
    <subcellularLocation>
        <location evidence="1">Nucleus</location>
    </subcellularLocation>
</comment>
<organism evidence="9 10">
    <name type="scientific">Daucus carota subsp. sativus</name>
    <name type="common">Carrot</name>
    <dbReference type="NCBI Taxonomy" id="79200"/>
    <lineage>
        <taxon>Eukaryota</taxon>
        <taxon>Viridiplantae</taxon>
        <taxon>Streptophyta</taxon>
        <taxon>Embryophyta</taxon>
        <taxon>Tracheophyta</taxon>
        <taxon>Spermatophyta</taxon>
        <taxon>Magnoliopsida</taxon>
        <taxon>eudicotyledons</taxon>
        <taxon>Gunneridae</taxon>
        <taxon>Pentapetalae</taxon>
        <taxon>asterids</taxon>
        <taxon>campanulids</taxon>
        <taxon>Apiales</taxon>
        <taxon>Apiaceae</taxon>
        <taxon>Apioideae</taxon>
        <taxon>Scandiceae</taxon>
        <taxon>Daucinae</taxon>
        <taxon>Daucus</taxon>
        <taxon>Daucus sect. Daucus</taxon>
    </lineage>
</organism>
<name>A0AAF0W6Q7_DAUCS</name>
<evidence type="ECO:0000313" key="9">
    <source>
        <dbReference type="EMBL" id="WOG83394.1"/>
    </source>
</evidence>
<dbReference type="GO" id="GO:0000779">
    <property type="term" value="C:condensed chromosome, centromeric region"/>
    <property type="evidence" value="ECO:0007669"/>
    <property type="project" value="TreeGrafter"/>
</dbReference>
<evidence type="ECO:0000256" key="6">
    <source>
        <dbReference type="ARBA" id="ARBA00023306"/>
    </source>
</evidence>
<evidence type="ECO:0000256" key="7">
    <source>
        <dbReference type="SAM" id="MobiDB-lite"/>
    </source>
</evidence>
<dbReference type="Gene3D" id="1.25.10.10">
    <property type="entry name" value="Leucine-rich Repeat Variant"/>
    <property type="match status" value="2"/>
</dbReference>
<feature type="region of interest" description="Disordered" evidence="7">
    <location>
        <begin position="814"/>
        <end position="833"/>
    </location>
</feature>
<dbReference type="InterPro" id="IPR026971">
    <property type="entry name" value="CND1/NCAPD3"/>
</dbReference>
<evidence type="ECO:0000256" key="5">
    <source>
        <dbReference type="ARBA" id="ARBA00023242"/>
    </source>
</evidence>
<dbReference type="InterPro" id="IPR011989">
    <property type="entry name" value="ARM-like"/>
</dbReference>
<evidence type="ECO:0000259" key="8">
    <source>
        <dbReference type="Pfam" id="PF12717"/>
    </source>
</evidence>
<dbReference type="KEGG" id="dcr:108207718"/>
<dbReference type="PANTHER" id="PTHR14222">
    <property type="entry name" value="CONDENSIN"/>
    <property type="match status" value="1"/>
</dbReference>
<dbReference type="InterPro" id="IPR032682">
    <property type="entry name" value="Cnd1_C"/>
</dbReference>
<keyword evidence="5" id="KW-0539">Nucleus</keyword>
<keyword evidence="6" id="KW-0131">Cell cycle</keyword>
<gene>
    <name evidence="9" type="ORF">DCAR_0102569</name>
</gene>
<dbReference type="GO" id="GO:0007076">
    <property type="term" value="P:mitotic chromosome condensation"/>
    <property type="evidence" value="ECO:0007669"/>
    <property type="project" value="InterPro"/>
</dbReference>
<dbReference type="PANTHER" id="PTHR14222:SF1">
    <property type="entry name" value="CONDENSIN-2 COMPLEX SUBUNIT D3"/>
    <property type="match status" value="1"/>
</dbReference>
<evidence type="ECO:0000256" key="4">
    <source>
        <dbReference type="ARBA" id="ARBA00023067"/>
    </source>
</evidence>
<accession>A0AAF0W6Q7</accession>
<dbReference type="Pfam" id="PF12717">
    <property type="entry name" value="Cnd1"/>
    <property type="match status" value="1"/>
</dbReference>
<dbReference type="GO" id="GO:0010032">
    <property type="term" value="P:meiotic chromosome condensation"/>
    <property type="evidence" value="ECO:0007669"/>
    <property type="project" value="TreeGrafter"/>
</dbReference>
<evidence type="ECO:0000256" key="2">
    <source>
        <dbReference type="ARBA" id="ARBA00022618"/>
    </source>
</evidence>
<feature type="region of interest" description="Disordered" evidence="7">
    <location>
        <begin position="1133"/>
        <end position="1158"/>
    </location>
</feature>
<reference evidence="9" key="2">
    <citation type="submission" date="2022-03" db="EMBL/GenBank/DDBJ databases">
        <title>Draft title - Genomic analysis of global carrot germplasm unveils the trajectory of domestication and the origin of high carotenoid orange carrot.</title>
        <authorList>
            <person name="Iorizzo M."/>
            <person name="Ellison S."/>
            <person name="Senalik D."/>
            <person name="Macko-Podgorni A."/>
            <person name="Grzebelus D."/>
            <person name="Bostan H."/>
            <person name="Rolling W."/>
            <person name="Curaba J."/>
            <person name="Simon P."/>
        </authorList>
    </citation>
    <scope>NUCLEOTIDE SEQUENCE</scope>
    <source>
        <tissue evidence="9">Leaf</tissue>
    </source>
</reference>
<evidence type="ECO:0000256" key="3">
    <source>
        <dbReference type="ARBA" id="ARBA00022776"/>
    </source>
</evidence>
<feature type="region of interest" description="Disordered" evidence="7">
    <location>
        <begin position="123"/>
        <end position="181"/>
    </location>
</feature>
<dbReference type="EMBL" id="CP093343">
    <property type="protein sequence ID" value="WOG83394.1"/>
    <property type="molecule type" value="Genomic_DNA"/>
</dbReference>
<evidence type="ECO:0000256" key="1">
    <source>
        <dbReference type="ARBA" id="ARBA00004123"/>
    </source>
</evidence>
<keyword evidence="10" id="KW-1185">Reference proteome</keyword>
<keyword evidence="3" id="KW-0498">Mitosis</keyword>
<feature type="compositionally biased region" description="Polar residues" evidence="7">
    <location>
        <begin position="124"/>
        <end position="139"/>
    </location>
</feature>
<dbReference type="GO" id="GO:0042393">
    <property type="term" value="F:histone binding"/>
    <property type="evidence" value="ECO:0007669"/>
    <property type="project" value="TreeGrafter"/>
</dbReference>
<protein>
    <recommendedName>
        <fullName evidence="8">Condensin complex subunit 1 C-terminal domain-containing protein</fullName>
    </recommendedName>
</protein>
<dbReference type="InterPro" id="IPR016024">
    <property type="entry name" value="ARM-type_fold"/>
</dbReference>
<dbReference type="SUPFAM" id="SSF48371">
    <property type="entry name" value="ARM repeat"/>
    <property type="match status" value="1"/>
</dbReference>